<dbReference type="Pfam" id="PF02018">
    <property type="entry name" value="CBM_4_9"/>
    <property type="match status" value="3"/>
</dbReference>
<dbReference type="Gene3D" id="2.60.120.260">
    <property type="entry name" value="Galactose-binding domain-like"/>
    <property type="match status" value="3"/>
</dbReference>
<sequence length="779" mass="85452">MRKKKLRLLALGAVILLTAVVPAGYFHVDVQGKTTVNTAASEKYSLVWSDDFSGNTLDTSKWNYEVHKPGWVNNELQSYTKSSDNVYVKDGNLVIQPVKAKDAVTGNITYSSGRINTREKADFKYGKIEVRAKLPKGQGIWPAIWMMPTREDLYGGWPKCGELDIMELLGNDPAKVYQTLHYSKTGTDVQSQGTKSLSTGDFSDAYHVFSMEWEPGKINFYVDGTLTKSESKWYTSTDGVGTITYPAPFDQEFYMILNVAVGGNWPGNPDATTDFAKAKMLVDYVKVYQKPSYNENVVLKEAEVTLREPDAAGNYIINSDFSKAEAMDDTDSWFLKTQSGGDAAASIAENAMTVTIKNEGTVDYAVQAMQAGIPLSKGGKYRITYDAKAAADRTMIVRLDGPDLNYTKYIEDQTVNLTTDYKTYTYDFTMNADTDENSRLEFNLGAQKSGNPTAAVQFKNVRLVKTGQLDVAKPAKTSLPDGNYIYNGTFDQGTNRLAYWNINGNKVNAKISVTNTDYVRSLKVQVPSASKKSEDVIVAQSGLALQAGASYVLTFDARTEKAKEIQAAVAGKTFTAKLSAQTKHYKFKLTTASDLKVNTAALKFLLGKEGTVYLDNVRIEKVTVSGTEMVQNGSFSEGLKNWSPYVDSSAAATYKAENGKLTFAITNTGSQNWHIQLKQSGLLFEKGKTYQVKATFKSSVDRKVELALMGNASKDYAYYGGEGITLTADKEYNYTGTFTMNGENDPAGDLVFSFGKIGDAATPAGIIELTGVSIVEITK</sequence>
<dbReference type="RefSeq" id="WP_185257595.1">
    <property type="nucleotide sequence ID" value="NZ_AP023368.1"/>
</dbReference>
<dbReference type="Pfam" id="PF00722">
    <property type="entry name" value="Glyco_hydro_16"/>
    <property type="match status" value="1"/>
</dbReference>
<dbReference type="EMBL" id="AP023368">
    <property type="protein sequence ID" value="BCJ97133.1"/>
    <property type="molecule type" value="Genomic_DNA"/>
</dbReference>
<dbReference type="SUPFAM" id="SSF49785">
    <property type="entry name" value="Galactose-binding domain-like"/>
    <property type="match status" value="3"/>
</dbReference>
<evidence type="ECO:0000256" key="3">
    <source>
        <dbReference type="SAM" id="SignalP"/>
    </source>
</evidence>
<feature type="signal peptide" evidence="3">
    <location>
        <begin position="1"/>
        <end position="23"/>
    </location>
</feature>
<evidence type="ECO:0000256" key="2">
    <source>
        <dbReference type="ARBA" id="ARBA00022801"/>
    </source>
</evidence>
<evidence type="ECO:0000259" key="4">
    <source>
        <dbReference type="PROSITE" id="PS51762"/>
    </source>
</evidence>
<dbReference type="InterPro" id="IPR050546">
    <property type="entry name" value="Glycosyl_Hydrlase_16"/>
</dbReference>
<dbReference type="Proteomes" id="UP000515703">
    <property type="component" value="Chromosome"/>
</dbReference>
<comment type="similarity">
    <text evidence="1">Belongs to the glycosyl hydrolase 16 family.</text>
</comment>
<dbReference type="GO" id="GO:0004553">
    <property type="term" value="F:hydrolase activity, hydrolyzing O-glycosyl compounds"/>
    <property type="evidence" value="ECO:0007669"/>
    <property type="project" value="InterPro"/>
</dbReference>
<dbReference type="InterPro" id="IPR013320">
    <property type="entry name" value="ConA-like_dom_sf"/>
</dbReference>
<dbReference type="PANTHER" id="PTHR10963">
    <property type="entry name" value="GLYCOSYL HYDROLASE-RELATED"/>
    <property type="match status" value="1"/>
</dbReference>
<dbReference type="AlphaFoldDB" id="A0A7I8DF35"/>
<dbReference type="InterPro" id="IPR008979">
    <property type="entry name" value="Galactose-bd-like_sf"/>
</dbReference>
<dbReference type="InterPro" id="IPR000757">
    <property type="entry name" value="Beta-glucanase-like"/>
</dbReference>
<keyword evidence="6" id="KW-1185">Reference proteome</keyword>
<name>A0A7I8DF35_9FIRM</name>
<dbReference type="GO" id="GO:0005975">
    <property type="term" value="P:carbohydrate metabolic process"/>
    <property type="evidence" value="ECO:0007669"/>
    <property type="project" value="InterPro"/>
</dbReference>
<reference evidence="5 6" key="2">
    <citation type="submission" date="2020-08" db="EMBL/GenBank/DDBJ databases">
        <authorList>
            <person name="Ueki A."/>
            <person name="Tonouchi A."/>
        </authorList>
    </citation>
    <scope>NUCLEOTIDE SEQUENCE [LARGE SCALE GENOMIC DNA]</scope>
    <source>
        <strain evidence="5 6">CTTW</strain>
    </source>
</reference>
<protein>
    <recommendedName>
        <fullName evidence="4">GH16 domain-containing protein</fullName>
    </recommendedName>
</protein>
<reference evidence="5 6" key="1">
    <citation type="submission" date="2020-08" db="EMBL/GenBank/DDBJ databases">
        <title>Draft genome sequencing of an Anaerocolumna strain isolated from anoxic soil subjected to BSD treatment.</title>
        <authorList>
            <person name="Uek A."/>
            <person name="Tonouchi A."/>
        </authorList>
    </citation>
    <scope>NUCLEOTIDE SEQUENCE [LARGE SCALE GENOMIC DNA]</scope>
    <source>
        <strain evidence="5 6">CTTW</strain>
    </source>
</reference>
<accession>A0A7I8DF35</accession>
<dbReference type="PROSITE" id="PS51762">
    <property type="entry name" value="GH16_2"/>
    <property type="match status" value="1"/>
</dbReference>
<dbReference type="SUPFAM" id="SSF49899">
    <property type="entry name" value="Concanavalin A-like lectins/glucanases"/>
    <property type="match status" value="1"/>
</dbReference>
<organism evidence="5 6">
    <name type="scientific">Anaerocolumna chitinilytica</name>
    <dbReference type="NCBI Taxonomy" id="1727145"/>
    <lineage>
        <taxon>Bacteria</taxon>
        <taxon>Bacillati</taxon>
        <taxon>Bacillota</taxon>
        <taxon>Clostridia</taxon>
        <taxon>Lachnospirales</taxon>
        <taxon>Lachnospiraceae</taxon>
        <taxon>Anaerocolumna</taxon>
    </lineage>
</organism>
<evidence type="ECO:0000313" key="5">
    <source>
        <dbReference type="EMBL" id="BCJ97133.1"/>
    </source>
</evidence>
<keyword evidence="3" id="KW-0732">Signal</keyword>
<feature type="chain" id="PRO_5039246028" description="GH16 domain-containing protein" evidence="3">
    <location>
        <begin position="24"/>
        <end position="779"/>
    </location>
</feature>
<dbReference type="KEGG" id="acht:bsdcttw_01740"/>
<evidence type="ECO:0000313" key="6">
    <source>
        <dbReference type="Proteomes" id="UP000515703"/>
    </source>
</evidence>
<dbReference type="CDD" id="cd08023">
    <property type="entry name" value="GH16_laminarinase_like"/>
    <property type="match status" value="1"/>
</dbReference>
<dbReference type="Gene3D" id="2.60.120.200">
    <property type="match status" value="1"/>
</dbReference>
<evidence type="ECO:0000256" key="1">
    <source>
        <dbReference type="ARBA" id="ARBA00006865"/>
    </source>
</evidence>
<gene>
    <name evidence="5" type="ORF">bsdcttw_01740</name>
</gene>
<keyword evidence="2" id="KW-0378">Hydrolase</keyword>
<dbReference type="PANTHER" id="PTHR10963:SF55">
    <property type="entry name" value="GLYCOSIDE HYDROLASE FAMILY 16 PROTEIN"/>
    <property type="match status" value="1"/>
</dbReference>
<proteinExistence type="inferred from homology"/>
<feature type="domain" description="GH16" evidence="4">
    <location>
        <begin position="28"/>
        <end position="293"/>
    </location>
</feature>
<dbReference type="InterPro" id="IPR003305">
    <property type="entry name" value="CenC_carb-bd"/>
</dbReference>